<dbReference type="PANTHER" id="PTHR30561">
    <property type="entry name" value="SMR FAMILY PROTON-DEPENDENT DRUG EFFLUX TRANSPORTER SUGE"/>
    <property type="match status" value="1"/>
</dbReference>
<sequence>MKNSKAWIFLVLAILCEVTATLSLKAALVDKLFYILVFVGYILSFIFLSLALAEKIRLSIAYSIWGAFGVALTAVLSVLIFSESMSWLLGIGIFMVVCGVFLVEFGSNSLEGLSNK</sequence>
<evidence type="ECO:0000256" key="5">
    <source>
        <dbReference type="ARBA" id="ARBA00022989"/>
    </source>
</evidence>
<gene>
    <name evidence="9" type="primary">mdtJ</name>
    <name evidence="9" type="ORF">NCTC10918_02241</name>
</gene>
<evidence type="ECO:0000313" key="10">
    <source>
        <dbReference type="Proteomes" id="UP000270988"/>
    </source>
</evidence>
<organism evidence="9 10">
    <name type="scientific">Rothia dentocariosa</name>
    <dbReference type="NCBI Taxonomy" id="2047"/>
    <lineage>
        <taxon>Bacteria</taxon>
        <taxon>Bacillati</taxon>
        <taxon>Actinomycetota</taxon>
        <taxon>Actinomycetes</taxon>
        <taxon>Micrococcales</taxon>
        <taxon>Micrococcaceae</taxon>
        <taxon>Rothia</taxon>
    </lineage>
</organism>
<evidence type="ECO:0000256" key="3">
    <source>
        <dbReference type="ARBA" id="ARBA00022475"/>
    </source>
</evidence>
<feature type="transmembrane region" description="Helical" evidence="8">
    <location>
        <begin position="33"/>
        <end position="53"/>
    </location>
</feature>
<evidence type="ECO:0000256" key="7">
    <source>
        <dbReference type="RuleBase" id="RU003942"/>
    </source>
</evidence>
<comment type="subcellular location">
    <subcellularLocation>
        <location evidence="1 7">Cell membrane</location>
        <topology evidence="1 7">Multi-pass membrane protein</topology>
    </subcellularLocation>
</comment>
<dbReference type="Proteomes" id="UP000270988">
    <property type="component" value="Chromosome"/>
</dbReference>
<keyword evidence="2" id="KW-0813">Transport</keyword>
<keyword evidence="3" id="KW-1003">Cell membrane</keyword>
<keyword evidence="4 7" id="KW-0812">Transmembrane</keyword>
<keyword evidence="6 8" id="KW-0472">Membrane</keyword>
<protein>
    <submittedName>
        <fullName evidence="9">Spermidine export protein MdtJ</fullName>
    </submittedName>
</protein>
<comment type="similarity">
    <text evidence="7">Belongs to the drug/metabolite transporter (DMT) superfamily. Small multidrug resistance (SMR) (TC 2.A.7.1) family.</text>
</comment>
<keyword evidence="5 8" id="KW-1133">Transmembrane helix</keyword>
<proteinExistence type="inferred from homology"/>
<evidence type="ECO:0000313" key="9">
    <source>
        <dbReference type="EMBL" id="VEJ30949.1"/>
    </source>
</evidence>
<dbReference type="InterPro" id="IPR045324">
    <property type="entry name" value="Small_multidrug_res"/>
</dbReference>
<dbReference type="InterPro" id="IPR000390">
    <property type="entry name" value="Small_drug/metabolite_transptr"/>
</dbReference>
<name>A0A3S4Z2A2_9MICC</name>
<evidence type="ECO:0000256" key="2">
    <source>
        <dbReference type="ARBA" id="ARBA00022448"/>
    </source>
</evidence>
<evidence type="ECO:0000256" key="6">
    <source>
        <dbReference type="ARBA" id="ARBA00023136"/>
    </source>
</evidence>
<dbReference type="AlphaFoldDB" id="A0A3S4Z2A2"/>
<dbReference type="GO" id="GO:0005886">
    <property type="term" value="C:plasma membrane"/>
    <property type="evidence" value="ECO:0007669"/>
    <property type="project" value="UniProtKB-SubCell"/>
</dbReference>
<accession>A0A3S4Z2A2</accession>
<evidence type="ECO:0000256" key="1">
    <source>
        <dbReference type="ARBA" id="ARBA00004651"/>
    </source>
</evidence>
<dbReference type="Gene3D" id="1.10.3730.20">
    <property type="match status" value="1"/>
</dbReference>
<reference evidence="9 10" key="1">
    <citation type="submission" date="2018-12" db="EMBL/GenBank/DDBJ databases">
        <authorList>
            <consortium name="Pathogen Informatics"/>
        </authorList>
    </citation>
    <scope>NUCLEOTIDE SEQUENCE [LARGE SCALE GENOMIC DNA]</scope>
    <source>
        <strain evidence="9 10">NCTC10918</strain>
    </source>
</reference>
<feature type="transmembrane region" description="Helical" evidence="8">
    <location>
        <begin position="60"/>
        <end position="81"/>
    </location>
</feature>
<dbReference type="SUPFAM" id="SSF103481">
    <property type="entry name" value="Multidrug resistance efflux transporter EmrE"/>
    <property type="match status" value="1"/>
</dbReference>
<dbReference type="EMBL" id="LR134521">
    <property type="protein sequence ID" value="VEJ30949.1"/>
    <property type="molecule type" value="Genomic_DNA"/>
</dbReference>
<feature type="transmembrane region" description="Helical" evidence="8">
    <location>
        <begin position="87"/>
        <end position="106"/>
    </location>
</feature>
<evidence type="ECO:0000256" key="4">
    <source>
        <dbReference type="ARBA" id="ARBA00022692"/>
    </source>
</evidence>
<dbReference type="InterPro" id="IPR037185">
    <property type="entry name" value="EmrE-like"/>
</dbReference>
<dbReference type="PANTHER" id="PTHR30561:SF1">
    <property type="entry name" value="MULTIDRUG TRANSPORTER EMRE"/>
    <property type="match status" value="1"/>
</dbReference>
<dbReference type="Pfam" id="PF00893">
    <property type="entry name" value="Multi_Drug_Res"/>
    <property type="match status" value="1"/>
</dbReference>
<dbReference type="GO" id="GO:0022857">
    <property type="term" value="F:transmembrane transporter activity"/>
    <property type="evidence" value="ECO:0007669"/>
    <property type="project" value="InterPro"/>
</dbReference>
<evidence type="ECO:0000256" key="8">
    <source>
        <dbReference type="SAM" id="Phobius"/>
    </source>
</evidence>